<comment type="caution">
    <text evidence="1">The sequence shown here is derived from an EMBL/GenBank/DDBJ whole genome shotgun (WGS) entry which is preliminary data.</text>
</comment>
<dbReference type="EMBL" id="LCHU01000029">
    <property type="protein sequence ID" value="KKT39675.1"/>
    <property type="molecule type" value="Genomic_DNA"/>
</dbReference>
<sequence length="111" mass="12670">MSYTLPLCGSVYDKRCEVNEIAAKNCTTSRNFDDLEINDVLENIKVLLNYIKKQKKKKGSFAGFRPASEGAGARTDPLWQKVNDFSLWTTVYGAMFEHHIDHVHHMPAETH</sequence>
<protein>
    <submittedName>
        <fullName evidence="1">Uncharacterized protein</fullName>
    </submittedName>
</protein>
<evidence type="ECO:0000313" key="1">
    <source>
        <dbReference type="EMBL" id="KKT39675.1"/>
    </source>
</evidence>
<accession>A0A0G1GYF1</accession>
<proteinExistence type="predicted"/>
<organism evidence="1 2">
    <name type="scientific">Candidatus Giovannonibacteria bacterium GW2011_GWA2_44_13b</name>
    <dbReference type="NCBI Taxonomy" id="1618647"/>
    <lineage>
        <taxon>Bacteria</taxon>
        <taxon>Candidatus Giovannoniibacteriota</taxon>
    </lineage>
</organism>
<evidence type="ECO:0000313" key="2">
    <source>
        <dbReference type="Proteomes" id="UP000034736"/>
    </source>
</evidence>
<reference evidence="1 2" key="1">
    <citation type="journal article" date="2015" name="Nature">
        <title>rRNA introns, odd ribosomes, and small enigmatic genomes across a large radiation of phyla.</title>
        <authorList>
            <person name="Brown C.T."/>
            <person name="Hug L.A."/>
            <person name="Thomas B.C."/>
            <person name="Sharon I."/>
            <person name="Castelle C.J."/>
            <person name="Singh A."/>
            <person name="Wilkins M.J."/>
            <person name="Williams K.H."/>
            <person name="Banfield J.F."/>
        </authorList>
    </citation>
    <scope>NUCLEOTIDE SEQUENCE [LARGE SCALE GENOMIC DNA]</scope>
</reference>
<dbReference type="Proteomes" id="UP000034736">
    <property type="component" value="Unassembled WGS sequence"/>
</dbReference>
<dbReference type="AlphaFoldDB" id="A0A0G1GYF1"/>
<name>A0A0G1GYF1_9BACT</name>
<gene>
    <name evidence="1" type="ORF">UW30_C0029G0006</name>
</gene>